<evidence type="ECO:0000313" key="13">
    <source>
        <dbReference type="EMBL" id="OAT25417.1"/>
    </source>
</evidence>
<evidence type="ECO:0000256" key="3">
    <source>
        <dbReference type="ARBA" id="ARBA00022448"/>
    </source>
</evidence>
<feature type="region of interest" description="Disordered" evidence="10">
    <location>
        <begin position="572"/>
        <end position="591"/>
    </location>
</feature>
<evidence type="ECO:0000256" key="8">
    <source>
        <dbReference type="ARBA" id="ARBA00023237"/>
    </source>
</evidence>
<dbReference type="InterPro" id="IPR043142">
    <property type="entry name" value="PapC-like_C_sf"/>
</dbReference>
<dbReference type="InterPro" id="IPR042186">
    <property type="entry name" value="FimD_plug_dom"/>
</dbReference>
<dbReference type="Gene3D" id="2.60.40.3110">
    <property type="match status" value="1"/>
</dbReference>
<keyword evidence="3 9" id="KW-0813">Transport</keyword>
<evidence type="ECO:0000313" key="14">
    <source>
        <dbReference type="Proteomes" id="UP000078407"/>
    </source>
</evidence>
<feature type="domain" description="PapC N-terminal" evidence="12">
    <location>
        <begin position="35"/>
        <end position="166"/>
    </location>
</feature>
<dbReference type="PANTHER" id="PTHR30451">
    <property type="entry name" value="OUTER MEMBRANE USHER PROTEIN"/>
    <property type="match status" value="1"/>
</dbReference>
<evidence type="ECO:0000256" key="1">
    <source>
        <dbReference type="ARBA" id="ARBA00004571"/>
    </source>
</evidence>
<dbReference type="InterPro" id="IPR037224">
    <property type="entry name" value="PapC_N_sf"/>
</dbReference>
<evidence type="ECO:0000259" key="11">
    <source>
        <dbReference type="Pfam" id="PF13953"/>
    </source>
</evidence>
<name>A0ABX2W436_9ENTR</name>
<dbReference type="Gene3D" id="2.60.40.2070">
    <property type="match status" value="1"/>
</dbReference>
<accession>A0ABX2W436</accession>
<evidence type="ECO:0000259" key="12">
    <source>
        <dbReference type="Pfam" id="PF13954"/>
    </source>
</evidence>
<evidence type="ECO:0000256" key="2">
    <source>
        <dbReference type="ARBA" id="ARBA00008064"/>
    </source>
</evidence>
<comment type="caution">
    <text evidence="13">The sequence shown here is derived from an EMBL/GenBank/DDBJ whole genome shotgun (WGS) entry which is preliminary data.</text>
</comment>
<dbReference type="Gene3D" id="3.10.20.410">
    <property type="match status" value="1"/>
</dbReference>
<dbReference type="Proteomes" id="UP000078407">
    <property type="component" value="Unassembled WGS sequence"/>
</dbReference>
<dbReference type="NCBIfam" id="NF011832">
    <property type="entry name" value="PRK15304.1"/>
    <property type="match status" value="1"/>
</dbReference>
<dbReference type="Gene3D" id="2.60.40.2610">
    <property type="entry name" value="Outer membrane usher protein FimD, plug domain"/>
    <property type="match status" value="1"/>
</dbReference>
<keyword evidence="5 9" id="KW-0812">Transmembrane</keyword>
<evidence type="ECO:0000256" key="5">
    <source>
        <dbReference type="ARBA" id="ARBA00022692"/>
    </source>
</evidence>
<comment type="subcellular location">
    <subcellularLocation>
        <location evidence="1 9">Cell outer membrane</location>
        <topology evidence="1 9">Multi-pass membrane protein</topology>
    </subcellularLocation>
</comment>
<dbReference type="SUPFAM" id="SSF141729">
    <property type="entry name" value="FimD N-terminal domain-like"/>
    <property type="match status" value="1"/>
</dbReference>
<keyword evidence="8 9" id="KW-0998">Cell outer membrane</keyword>
<dbReference type="Pfam" id="PF13954">
    <property type="entry name" value="PapC_N"/>
    <property type="match status" value="1"/>
</dbReference>
<sequence>MLKLSTVSLYVNALLKSALPVVILISTHAYAREYTFDTNILKQRGVDSSVNSYFANEAKFLPGMHSVSLKVNGKDKGTLAVRFGPQGELCVDNEFLSAAGLQTIKDPDPQSCHDYREEYPGATITPVPNAERLDLVVPPEAVNNSLDNTPANVIHGGTAGMLNYNLFSTSSHYDGGRSDYSQAQLEAGVNIADWFVRSNYVFTDSDGNVSANSLYTYAAHTFVDQKMQLQIGQVNANSGLFAGAPINGFLLTPESALIAGDSGVTVSGIARMPQARVEIRQTGQLIYSTLVPAGPFSLDNVPIVRTNTDLDITVVETDGSTNHFVIPSSSLNAKRLSRPLGFSMSMGRVRDTDSDYSDPTVVNLSDGWSLSPQFNLTASGVLAADYQAAGAMLDYLPSNNWTVGASLLASKESFGDSSQGTKSELSTSFSPVDSLSVSFAAAKYSADYRELTDAMNDDYNSYQSSYSSSVSWSQGPLGTFSLGYSLNKGTDDNEDSRYVNASWGKTFKYASVQVNWQSQVGSTDEDQEDEDLFYVNVSIPIGSQSISTHMRKQGDDTSYGVSTSGEITKNSNYSISVDQDQNDNNTSFNGNINSNLHYTQLSVGAGGSNDHQSNYNMSLSGGIVMHDDGVTFSPYAVKDTFAIASLSEPVSGIEISTPQGTVWTDAWGQAVIPGMPLYRNARIEINGNTLPQSMDLANGTKMVAAGHGSVGKVGFKVMNSRRVMIQVKHPDGQLLSKGSSVVDEKGNYVVTVVDDGHVFLNDVEGISALYVTNDDGKRQCQIDWKLADKQDKEAFYEETEGVCR</sequence>
<keyword evidence="14" id="KW-1185">Reference proteome</keyword>
<dbReference type="EMBL" id="LXEQ01000054">
    <property type="protein sequence ID" value="OAT25417.1"/>
    <property type="molecule type" value="Genomic_DNA"/>
</dbReference>
<evidence type="ECO:0000256" key="10">
    <source>
        <dbReference type="SAM" id="MobiDB-lite"/>
    </source>
</evidence>
<protein>
    <submittedName>
        <fullName evidence="13">Beta-fimbriae usher protein</fullName>
    </submittedName>
</protein>
<keyword evidence="4" id="KW-1134">Transmembrane beta strand</keyword>
<dbReference type="RefSeq" id="WP_064547696.1">
    <property type="nucleotide sequence ID" value="NZ_LXEQ01000054.1"/>
</dbReference>
<evidence type="ECO:0000256" key="4">
    <source>
        <dbReference type="ARBA" id="ARBA00022452"/>
    </source>
</evidence>
<gene>
    <name evidence="13" type="ORF">M976_03761</name>
</gene>
<dbReference type="Pfam" id="PF13953">
    <property type="entry name" value="PapC_C"/>
    <property type="match status" value="1"/>
</dbReference>
<dbReference type="PANTHER" id="PTHR30451:SF8">
    <property type="entry name" value="FIMBRIAL USHER PROTEIN"/>
    <property type="match status" value="1"/>
</dbReference>
<proteinExistence type="inferred from homology"/>
<keyword evidence="9" id="KW-1029">Fimbrium biogenesis</keyword>
<dbReference type="InterPro" id="IPR025949">
    <property type="entry name" value="PapC-like_C"/>
</dbReference>
<keyword evidence="6" id="KW-0732">Signal</keyword>
<dbReference type="Pfam" id="PF00577">
    <property type="entry name" value="Usher"/>
    <property type="match status" value="1"/>
</dbReference>
<comment type="similarity">
    <text evidence="2 9">Belongs to the fimbrial export usher family.</text>
</comment>
<dbReference type="InterPro" id="IPR018030">
    <property type="entry name" value="Fimbrial_membr_usher_CS"/>
</dbReference>
<evidence type="ECO:0000256" key="6">
    <source>
        <dbReference type="ARBA" id="ARBA00022729"/>
    </source>
</evidence>
<reference evidence="13 14" key="1">
    <citation type="submission" date="2016-04" db="EMBL/GenBank/DDBJ databases">
        <title>ATOL: Assembling a taxonomically balanced genome-scale reconstruction of the evolutionary history of the Enterobacteriaceae.</title>
        <authorList>
            <person name="Plunkett G.III."/>
            <person name="Neeno-Eckwall E.C."/>
            <person name="Glasner J.D."/>
            <person name="Perna N.T."/>
        </authorList>
    </citation>
    <scope>NUCLEOTIDE SEQUENCE [LARGE SCALE GENOMIC DNA]</scope>
    <source>
        <strain evidence="13 14">ATCC 51602</strain>
    </source>
</reference>
<organism evidence="13 14">
    <name type="scientific">Buttiauxella ferragutiae ATCC 51602</name>
    <dbReference type="NCBI Taxonomy" id="1354252"/>
    <lineage>
        <taxon>Bacteria</taxon>
        <taxon>Pseudomonadati</taxon>
        <taxon>Pseudomonadota</taxon>
        <taxon>Gammaproteobacteria</taxon>
        <taxon>Enterobacterales</taxon>
        <taxon>Enterobacteriaceae</taxon>
        <taxon>Buttiauxella</taxon>
    </lineage>
</organism>
<evidence type="ECO:0000256" key="7">
    <source>
        <dbReference type="ARBA" id="ARBA00023136"/>
    </source>
</evidence>
<dbReference type="PROSITE" id="PS01151">
    <property type="entry name" value="FIMBRIAL_USHER"/>
    <property type="match status" value="1"/>
</dbReference>
<evidence type="ECO:0000256" key="9">
    <source>
        <dbReference type="RuleBase" id="RU003884"/>
    </source>
</evidence>
<dbReference type="InterPro" id="IPR000015">
    <property type="entry name" value="Fimb_usher"/>
</dbReference>
<keyword evidence="7 9" id="KW-0472">Membrane</keyword>
<feature type="compositionally biased region" description="Low complexity" evidence="10">
    <location>
        <begin position="582"/>
        <end position="591"/>
    </location>
</feature>
<feature type="domain" description="PapC-like C-terminal" evidence="11">
    <location>
        <begin position="724"/>
        <end position="786"/>
    </location>
</feature>
<dbReference type="InterPro" id="IPR025885">
    <property type="entry name" value="PapC_N"/>
</dbReference>